<keyword evidence="1" id="KW-0732">Signal</keyword>
<dbReference type="SUPFAM" id="SSF49344">
    <property type="entry name" value="CBD9-like"/>
    <property type="match status" value="1"/>
</dbReference>
<dbReference type="InterPro" id="IPR015920">
    <property type="entry name" value="Cellobiose_DH-like_cyt"/>
</dbReference>
<organism evidence="3 4">
    <name type="scientific">Protomyces lactucae-debilis</name>
    <dbReference type="NCBI Taxonomy" id="2754530"/>
    <lineage>
        <taxon>Eukaryota</taxon>
        <taxon>Fungi</taxon>
        <taxon>Dikarya</taxon>
        <taxon>Ascomycota</taxon>
        <taxon>Taphrinomycotina</taxon>
        <taxon>Taphrinomycetes</taxon>
        <taxon>Taphrinales</taxon>
        <taxon>Protomycetaceae</taxon>
        <taxon>Protomyces</taxon>
    </lineage>
</organism>
<dbReference type="PANTHER" id="PTHR47797:SF1">
    <property type="entry name" value="CYTOCHROME B561 DOMAIN-CONTAINING PROTEIN-RELATED"/>
    <property type="match status" value="1"/>
</dbReference>
<sequence>MVSFIRRHIGLLLAALFLALSPFAPVDGIPRVRIRALLSRRQAGPPSAAACPAGSSICVAMNLPSDAPKDIFMKVTGSTKTSYTGIGLGPSMTNTLMVLLFPADGTLTASMRLSSGHSRPGKNADPNIKVELLDGTVVKGDSFVANIKCTGCRQWSSGSLAETNGAGLIYASGSATGKGDAAVTTYHFLGRGRFQLDLEKAKGPGGVPASASPYA</sequence>
<dbReference type="PANTHER" id="PTHR47797">
    <property type="entry name" value="DEHYDROGENASE, PUTATIVE (AFU_ORTHOLOGUE AFUA_8G05805)-RELATED"/>
    <property type="match status" value="1"/>
</dbReference>
<keyword evidence="4" id="KW-1185">Reference proteome</keyword>
<evidence type="ECO:0000259" key="2">
    <source>
        <dbReference type="Pfam" id="PF16010"/>
    </source>
</evidence>
<dbReference type="EMBL" id="MCFI01000006">
    <property type="protein sequence ID" value="ORY84323.1"/>
    <property type="molecule type" value="Genomic_DNA"/>
</dbReference>
<dbReference type="RefSeq" id="XP_040726341.1">
    <property type="nucleotide sequence ID" value="XM_040869023.1"/>
</dbReference>
<comment type="caution">
    <text evidence="3">The sequence shown here is derived from an EMBL/GenBank/DDBJ whole genome shotgun (WGS) entry which is preliminary data.</text>
</comment>
<gene>
    <name evidence="3" type="ORF">BCR37DRAFT_378335</name>
</gene>
<dbReference type="Gene3D" id="2.60.40.1210">
    <property type="entry name" value="Cellobiose dehydrogenase, cytochrome domain"/>
    <property type="match status" value="1"/>
</dbReference>
<feature type="domain" description="Cellobiose dehydrogenase-like cytochrome" evidence="2">
    <location>
        <begin position="54"/>
        <end position="202"/>
    </location>
</feature>
<protein>
    <recommendedName>
        <fullName evidence="2">Cellobiose dehydrogenase-like cytochrome domain-containing protein</fullName>
    </recommendedName>
</protein>
<dbReference type="Pfam" id="PF16010">
    <property type="entry name" value="CDH-cyt"/>
    <property type="match status" value="1"/>
</dbReference>
<dbReference type="GeneID" id="63785622"/>
<accession>A0A1Y2FK26</accession>
<evidence type="ECO:0000313" key="4">
    <source>
        <dbReference type="Proteomes" id="UP000193685"/>
    </source>
</evidence>
<evidence type="ECO:0000256" key="1">
    <source>
        <dbReference type="SAM" id="SignalP"/>
    </source>
</evidence>
<name>A0A1Y2FK26_PROLT</name>
<dbReference type="STRING" id="56484.A0A1Y2FK26"/>
<dbReference type="Proteomes" id="UP000193685">
    <property type="component" value="Unassembled WGS sequence"/>
</dbReference>
<dbReference type="AlphaFoldDB" id="A0A1Y2FK26"/>
<feature type="signal peptide" evidence="1">
    <location>
        <begin position="1"/>
        <end position="28"/>
    </location>
</feature>
<proteinExistence type="predicted"/>
<dbReference type="OrthoDB" id="19261at2759"/>
<dbReference type="CDD" id="cd09630">
    <property type="entry name" value="CDH_like_cytochrome"/>
    <property type="match status" value="1"/>
</dbReference>
<reference evidence="3 4" key="1">
    <citation type="submission" date="2016-07" db="EMBL/GenBank/DDBJ databases">
        <title>Pervasive Adenine N6-methylation of Active Genes in Fungi.</title>
        <authorList>
            <consortium name="DOE Joint Genome Institute"/>
            <person name="Mondo S.J."/>
            <person name="Dannebaum R.O."/>
            <person name="Kuo R.C."/>
            <person name="Labutti K."/>
            <person name="Haridas S."/>
            <person name="Kuo A."/>
            <person name="Salamov A."/>
            <person name="Ahrendt S.R."/>
            <person name="Lipzen A."/>
            <person name="Sullivan W."/>
            <person name="Andreopoulos W.B."/>
            <person name="Clum A."/>
            <person name="Lindquist E."/>
            <person name="Daum C."/>
            <person name="Ramamoorthy G.K."/>
            <person name="Gryganskyi A."/>
            <person name="Culley D."/>
            <person name="Magnuson J.K."/>
            <person name="James T.Y."/>
            <person name="O'Malley M.A."/>
            <person name="Stajich J.E."/>
            <person name="Spatafora J.W."/>
            <person name="Visel A."/>
            <person name="Grigoriev I.V."/>
        </authorList>
    </citation>
    <scope>NUCLEOTIDE SEQUENCE [LARGE SCALE GENOMIC DNA]</scope>
    <source>
        <strain evidence="3 4">12-1054</strain>
    </source>
</reference>
<feature type="chain" id="PRO_5011965785" description="Cellobiose dehydrogenase-like cytochrome domain-containing protein" evidence="1">
    <location>
        <begin position="29"/>
        <end position="215"/>
    </location>
</feature>
<evidence type="ECO:0000313" key="3">
    <source>
        <dbReference type="EMBL" id="ORY84323.1"/>
    </source>
</evidence>